<reference evidence="8 9" key="1">
    <citation type="submission" date="2017-02" db="EMBL/GenBank/DDBJ databases">
        <authorList>
            <person name="Peterson S.W."/>
        </authorList>
    </citation>
    <scope>NUCLEOTIDE SEQUENCE [LARGE SCALE GENOMIC DNA]</scope>
    <source>
        <strain evidence="8 9">DSM 18108</strain>
    </source>
</reference>
<name>A0A1T5NFG3_9BACT</name>
<dbReference type="InterPro" id="IPR011990">
    <property type="entry name" value="TPR-like_helical_dom_sf"/>
</dbReference>
<comment type="similarity">
    <text evidence="2">Belongs to the SusD family.</text>
</comment>
<evidence type="ECO:0000256" key="1">
    <source>
        <dbReference type="ARBA" id="ARBA00004442"/>
    </source>
</evidence>
<evidence type="ECO:0000256" key="5">
    <source>
        <dbReference type="ARBA" id="ARBA00023237"/>
    </source>
</evidence>
<proteinExistence type="inferred from homology"/>
<dbReference type="Proteomes" id="UP000190166">
    <property type="component" value="Unassembled WGS sequence"/>
</dbReference>
<evidence type="ECO:0000313" key="8">
    <source>
        <dbReference type="EMBL" id="SKC99260.1"/>
    </source>
</evidence>
<keyword evidence="5" id="KW-0998">Cell outer membrane</keyword>
<comment type="subcellular location">
    <subcellularLocation>
        <location evidence="1">Cell outer membrane</location>
    </subcellularLocation>
</comment>
<evidence type="ECO:0000259" key="7">
    <source>
        <dbReference type="Pfam" id="PF14322"/>
    </source>
</evidence>
<dbReference type="GO" id="GO:0009279">
    <property type="term" value="C:cell outer membrane"/>
    <property type="evidence" value="ECO:0007669"/>
    <property type="project" value="UniProtKB-SubCell"/>
</dbReference>
<gene>
    <name evidence="8" type="ORF">SAMN05660461_1425</name>
</gene>
<keyword evidence="4" id="KW-0472">Membrane</keyword>
<dbReference type="RefSeq" id="WP_079468689.1">
    <property type="nucleotide sequence ID" value="NZ_FUZZ01000001.1"/>
</dbReference>
<sequence length="525" mass="59630">MKRNILYIILFSAALQSACNKDFLDRQPPYAYSNESLWKSQGDAQAALNGCYKDWEGDYTLLYMDAVSDNMYSQYYWEGYTDYGNGNITPANTSASKRWSYTSIQKCNWFLENVDKTQMDETLKTQFKSEARFLRAYQYFTLTQLYGDVPLAKNTVTTEEANTISRTAATEVRKFVLDELAAIAPTLPVSYSGSDVGRITQGAALSLKARLELYDKNYAACIADCKKIMTLGYELFPNYQNLFRIQNENNKEVILDVQYKENDYPNADIGVMPSSSFGGWGSLDPTQALVDAYEMKNGKLITDPTSGYSENDPYNNRDPRLTATIVCPGQLYEGKYYNSIQNTSGDYYNGDNNSKTAYIPKKFTSNLSDYTDMWNTGLNMIVIRYAEILLTYAEAQIESGIIDNTVYDAIDAIRTRAGMPAVDRTVYNTVDKMRTLVRRERRVELALEGLRWYDVQRWKIGTAVRSGTVYGARLGTVDPTNGKLTLSGDHIAVEQRTFVENRDYLWPVPQAERDINKNLTQNPGY</sequence>
<accession>A0A1T5NFG3</accession>
<evidence type="ECO:0000256" key="4">
    <source>
        <dbReference type="ARBA" id="ARBA00023136"/>
    </source>
</evidence>
<dbReference type="Pfam" id="PF07980">
    <property type="entry name" value="SusD_RagB"/>
    <property type="match status" value="1"/>
</dbReference>
<dbReference type="CDD" id="cd08977">
    <property type="entry name" value="SusD"/>
    <property type="match status" value="1"/>
</dbReference>
<dbReference type="AlphaFoldDB" id="A0A1T5NFG3"/>
<dbReference type="Gene3D" id="1.25.40.390">
    <property type="match status" value="1"/>
</dbReference>
<evidence type="ECO:0000259" key="6">
    <source>
        <dbReference type="Pfam" id="PF07980"/>
    </source>
</evidence>
<dbReference type="EMBL" id="FUZZ01000001">
    <property type="protein sequence ID" value="SKC99260.1"/>
    <property type="molecule type" value="Genomic_DNA"/>
</dbReference>
<dbReference type="STRING" id="393003.SAMN05660461_1425"/>
<protein>
    <submittedName>
        <fullName evidence="8">Starch-binding associating with outer membrane</fullName>
    </submittedName>
</protein>
<keyword evidence="3" id="KW-0732">Signal</keyword>
<feature type="domain" description="RagB/SusD" evidence="6">
    <location>
        <begin position="251"/>
        <end position="525"/>
    </location>
</feature>
<feature type="domain" description="SusD-like N-terminal" evidence="7">
    <location>
        <begin position="22"/>
        <end position="213"/>
    </location>
</feature>
<dbReference type="InterPro" id="IPR033985">
    <property type="entry name" value="SusD-like_N"/>
</dbReference>
<organism evidence="8 9">
    <name type="scientific">Chitinophaga ginsengisegetis</name>
    <dbReference type="NCBI Taxonomy" id="393003"/>
    <lineage>
        <taxon>Bacteria</taxon>
        <taxon>Pseudomonadati</taxon>
        <taxon>Bacteroidota</taxon>
        <taxon>Chitinophagia</taxon>
        <taxon>Chitinophagales</taxon>
        <taxon>Chitinophagaceae</taxon>
        <taxon>Chitinophaga</taxon>
    </lineage>
</organism>
<evidence type="ECO:0000313" key="9">
    <source>
        <dbReference type="Proteomes" id="UP000190166"/>
    </source>
</evidence>
<evidence type="ECO:0000256" key="2">
    <source>
        <dbReference type="ARBA" id="ARBA00006275"/>
    </source>
</evidence>
<evidence type="ECO:0000256" key="3">
    <source>
        <dbReference type="ARBA" id="ARBA00022729"/>
    </source>
</evidence>
<dbReference type="InterPro" id="IPR012944">
    <property type="entry name" value="SusD_RagB_dom"/>
</dbReference>
<keyword evidence="9" id="KW-1185">Reference proteome</keyword>
<dbReference type="SUPFAM" id="SSF48452">
    <property type="entry name" value="TPR-like"/>
    <property type="match status" value="1"/>
</dbReference>
<dbReference type="Pfam" id="PF14322">
    <property type="entry name" value="SusD-like_3"/>
    <property type="match status" value="1"/>
</dbReference>